<evidence type="ECO:0000313" key="2">
    <source>
        <dbReference type="EMBL" id="KYP73926.1"/>
    </source>
</evidence>
<dbReference type="AlphaFoldDB" id="A0A151U3R0"/>
<proteinExistence type="predicted"/>
<protein>
    <submittedName>
        <fullName evidence="2">Retrovirus-related Pol polyprotein from transposon TNT 1-94</fullName>
    </submittedName>
</protein>
<dbReference type="PANTHER" id="PTHR11439">
    <property type="entry name" value="GAG-POL-RELATED RETROTRANSPOSON"/>
    <property type="match status" value="1"/>
</dbReference>
<feature type="domain" description="Reverse transcriptase Ty1/copia-type" evidence="1">
    <location>
        <begin position="1"/>
        <end position="74"/>
    </location>
</feature>
<dbReference type="Gramene" id="C.cajan_06406.t">
    <property type="protein sequence ID" value="C.cajan_06406.t.cds1"/>
    <property type="gene ID" value="C.cajan_06406"/>
</dbReference>
<dbReference type="OMA" id="ILEMEIW"/>
<name>A0A151U3R0_CAJCA</name>
<dbReference type="EMBL" id="CM003604">
    <property type="protein sequence ID" value="KYP73926.1"/>
    <property type="molecule type" value="Genomic_DNA"/>
</dbReference>
<gene>
    <name evidence="2" type="ORF">KK1_006585</name>
</gene>
<reference evidence="2 3" key="1">
    <citation type="journal article" date="2012" name="Nat. Biotechnol.">
        <title>Draft genome sequence of pigeonpea (Cajanus cajan), an orphan legume crop of resource-poor farmers.</title>
        <authorList>
            <person name="Varshney R.K."/>
            <person name="Chen W."/>
            <person name="Li Y."/>
            <person name="Bharti A.K."/>
            <person name="Saxena R.K."/>
            <person name="Schlueter J.A."/>
            <person name="Donoghue M.T."/>
            <person name="Azam S."/>
            <person name="Fan G."/>
            <person name="Whaley A.M."/>
            <person name="Farmer A.D."/>
            <person name="Sheridan J."/>
            <person name="Iwata A."/>
            <person name="Tuteja R."/>
            <person name="Penmetsa R.V."/>
            <person name="Wu W."/>
            <person name="Upadhyaya H.D."/>
            <person name="Yang S.P."/>
            <person name="Shah T."/>
            <person name="Saxena K.B."/>
            <person name="Michael T."/>
            <person name="McCombie W.R."/>
            <person name="Yang B."/>
            <person name="Zhang G."/>
            <person name="Yang H."/>
            <person name="Wang J."/>
            <person name="Spillane C."/>
            <person name="Cook D.R."/>
            <person name="May G.D."/>
            <person name="Xu X."/>
            <person name="Jackson S.A."/>
        </authorList>
    </citation>
    <scope>NUCLEOTIDE SEQUENCE [LARGE SCALE GENOMIC DNA]</scope>
    <source>
        <strain evidence="3">cv. Asha</strain>
    </source>
</reference>
<evidence type="ECO:0000259" key="1">
    <source>
        <dbReference type="Pfam" id="PF07727"/>
    </source>
</evidence>
<sequence>MLIAAKSKTDIDAFKAMLSSEFEMKDLGAAKKILEMEIWRDKNAGLLYVSQKKYIEKLLQSFQMENSKLVSTPLAIHFKLDVSTLPSTDEENEYMNTIPYSSVVGSLMYAMVCTRPDLAHAVSVVSRFMSNPGKAH</sequence>
<dbReference type="InterPro" id="IPR013103">
    <property type="entry name" value="RVT_2"/>
</dbReference>
<accession>A0A151U3R0</accession>
<keyword evidence="3" id="KW-1185">Reference proteome</keyword>
<organism evidence="2 3">
    <name type="scientific">Cajanus cajan</name>
    <name type="common">Pigeon pea</name>
    <name type="synonym">Cajanus indicus</name>
    <dbReference type="NCBI Taxonomy" id="3821"/>
    <lineage>
        <taxon>Eukaryota</taxon>
        <taxon>Viridiplantae</taxon>
        <taxon>Streptophyta</taxon>
        <taxon>Embryophyta</taxon>
        <taxon>Tracheophyta</taxon>
        <taxon>Spermatophyta</taxon>
        <taxon>Magnoliopsida</taxon>
        <taxon>eudicotyledons</taxon>
        <taxon>Gunneridae</taxon>
        <taxon>Pentapetalae</taxon>
        <taxon>rosids</taxon>
        <taxon>fabids</taxon>
        <taxon>Fabales</taxon>
        <taxon>Fabaceae</taxon>
        <taxon>Papilionoideae</taxon>
        <taxon>50 kb inversion clade</taxon>
        <taxon>NPAAA clade</taxon>
        <taxon>indigoferoid/millettioid clade</taxon>
        <taxon>Phaseoleae</taxon>
        <taxon>Cajanus</taxon>
    </lineage>
</organism>
<dbReference type="PANTHER" id="PTHR11439:SF467">
    <property type="entry name" value="INTEGRASE CATALYTIC DOMAIN-CONTAINING PROTEIN"/>
    <property type="match status" value="1"/>
</dbReference>
<dbReference type="Pfam" id="PF07727">
    <property type="entry name" value="RVT_2"/>
    <property type="match status" value="1"/>
</dbReference>
<evidence type="ECO:0000313" key="3">
    <source>
        <dbReference type="Proteomes" id="UP000075243"/>
    </source>
</evidence>
<dbReference type="Proteomes" id="UP000075243">
    <property type="component" value="Chromosome 2"/>
</dbReference>